<proteinExistence type="predicted"/>
<comment type="caution">
    <text evidence="1">The sequence shown here is derived from an EMBL/GenBank/DDBJ whole genome shotgun (WGS) entry which is preliminary data.</text>
</comment>
<protein>
    <submittedName>
        <fullName evidence="1">Uncharacterized protein</fullName>
    </submittedName>
</protein>
<accession>A0ABD1YZC7</accession>
<sequence length="177" mass="20227">MPGANCSVLKFPTLDFADLQLKAPEDDFEHVILICGEFEFRVTRLFCDSWRLQLELLFGVVDLKILESHSTPFSTHTGILDLCRRLQGKRIIISRLNFESTDLESRNSLLIAWSLRGYTTNDFTDLRAIQSPGVCPPTSISTSSWLSSFGSRSISTLNFVSFKLERPQAFAWMIEWR</sequence>
<dbReference type="AlphaFoldDB" id="A0ABD1YZC7"/>
<evidence type="ECO:0000313" key="1">
    <source>
        <dbReference type="EMBL" id="KAL2635744.1"/>
    </source>
</evidence>
<dbReference type="EMBL" id="JBHFFA010000003">
    <property type="protein sequence ID" value="KAL2635744.1"/>
    <property type="molecule type" value="Genomic_DNA"/>
</dbReference>
<gene>
    <name evidence="1" type="ORF">R1flu_007223</name>
</gene>
<dbReference type="Proteomes" id="UP001605036">
    <property type="component" value="Unassembled WGS sequence"/>
</dbReference>
<reference evidence="1 2" key="1">
    <citation type="submission" date="2024-09" db="EMBL/GenBank/DDBJ databases">
        <title>Chromosome-scale assembly of Riccia fluitans.</title>
        <authorList>
            <person name="Paukszto L."/>
            <person name="Sawicki J."/>
            <person name="Karawczyk K."/>
            <person name="Piernik-Szablinska J."/>
            <person name="Szczecinska M."/>
            <person name="Mazdziarz M."/>
        </authorList>
    </citation>
    <scope>NUCLEOTIDE SEQUENCE [LARGE SCALE GENOMIC DNA]</scope>
    <source>
        <strain evidence="1">Rf_01</strain>
        <tissue evidence="1">Aerial parts of the thallus</tissue>
    </source>
</reference>
<keyword evidence="2" id="KW-1185">Reference proteome</keyword>
<organism evidence="1 2">
    <name type="scientific">Riccia fluitans</name>
    <dbReference type="NCBI Taxonomy" id="41844"/>
    <lineage>
        <taxon>Eukaryota</taxon>
        <taxon>Viridiplantae</taxon>
        <taxon>Streptophyta</taxon>
        <taxon>Embryophyta</taxon>
        <taxon>Marchantiophyta</taxon>
        <taxon>Marchantiopsida</taxon>
        <taxon>Marchantiidae</taxon>
        <taxon>Marchantiales</taxon>
        <taxon>Ricciaceae</taxon>
        <taxon>Riccia</taxon>
    </lineage>
</organism>
<evidence type="ECO:0000313" key="2">
    <source>
        <dbReference type="Proteomes" id="UP001605036"/>
    </source>
</evidence>
<name>A0ABD1YZC7_9MARC</name>